<reference evidence="2" key="2">
    <citation type="submission" date="2014-03" db="EMBL/GenBank/DDBJ databases">
        <authorList>
            <person name="Genoscope - CEA"/>
        </authorList>
    </citation>
    <scope>NUCLEOTIDE SEQUENCE</scope>
</reference>
<feature type="compositionally biased region" description="Low complexity" evidence="1">
    <location>
        <begin position="202"/>
        <end position="235"/>
    </location>
</feature>
<feature type="compositionally biased region" description="Basic and acidic residues" evidence="1">
    <location>
        <begin position="69"/>
        <end position="79"/>
    </location>
</feature>
<sequence length="310" mass="33721">MDIGEGGRGRDGGREGGEPDISTKPLSHPLLTPEVVPSKGSPSRTSAPAPAKEPSNLTQTEQGGAEGTAGREETPEGERGIYSQNNGVTLKEEQEKEEKLNEKKEKERLLLVDDREETGRKNLAPALSSKDRGEEEKEKEEEEEREEAISNQSQTKSKCSLLPRQSQHSSASSTVMASGTLNSNIHITASNSPKHSTSPSTFPKLSLSPSNSPKHSTSPSTSPKRSSFFPSSPYPQNETEVRDTGEVQGNSLCFPQSFKPQQSALSKSTSPPAKDDGRQTPLTLPLLPMETPPKFQNQTTTQKKEREMRT</sequence>
<proteinExistence type="predicted"/>
<dbReference type="PaxDb" id="8022-A0A060YIJ1"/>
<feature type="compositionally biased region" description="Polar residues" evidence="1">
    <location>
        <begin position="247"/>
        <end position="271"/>
    </location>
</feature>
<feature type="region of interest" description="Disordered" evidence="1">
    <location>
        <begin position="1"/>
        <end position="310"/>
    </location>
</feature>
<feature type="compositionally biased region" description="Acidic residues" evidence="1">
    <location>
        <begin position="137"/>
        <end position="146"/>
    </location>
</feature>
<evidence type="ECO:0000256" key="1">
    <source>
        <dbReference type="SAM" id="MobiDB-lite"/>
    </source>
</evidence>
<name>A0A060YIJ1_ONCMY</name>
<protein>
    <submittedName>
        <fullName evidence="2">Uncharacterized protein</fullName>
    </submittedName>
</protein>
<dbReference type="EMBL" id="FR909097">
    <property type="protein sequence ID" value="CDQ88975.1"/>
    <property type="molecule type" value="Genomic_DNA"/>
</dbReference>
<feature type="compositionally biased region" description="Basic and acidic residues" evidence="1">
    <location>
        <begin position="90"/>
        <end position="120"/>
    </location>
</feature>
<accession>A0A060YIJ1</accession>
<organism evidence="2 3">
    <name type="scientific">Oncorhynchus mykiss</name>
    <name type="common">Rainbow trout</name>
    <name type="synonym">Salmo gairdneri</name>
    <dbReference type="NCBI Taxonomy" id="8022"/>
    <lineage>
        <taxon>Eukaryota</taxon>
        <taxon>Metazoa</taxon>
        <taxon>Chordata</taxon>
        <taxon>Craniata</taxon>
        <taxon>Vertebrata</taxon>
        <taxon>Euteleostomi</taxon>
        <taxon>Actinopterygii</taxon>
        <taxon>Neopterygii</taxon>
        <taxon>Teleostei</taxon>
        <taxon>Protacanthopterygii</taxon>
        <taxon>Salmoniformes</taxon>
        <taxon>Salmonidae</taxon>
        <taxon>Salmoninae</taxon>
        <taxon>Oncorhynchus</taxon>
    </lineage>
</organism>
<feature type="compositionally biased region" description="Polar residues" evidence="1">
    <location>
        <begin position="149"/>
        <end position="201"/>
    </location>
</feature>
<evidence type="ECO:0000313" key="2">
    <source>
        <dbReference type="EMBL" id="CDQ88975.1"/>
    </source>
</evidence>
<reference evidence="2" key="1">
    <citation type="journal article" date="2014" name="Nat. Commun.">
        <title>The rainbow trout genome provides novel insights into evolution after whole-genome duplication in vertebrates.</title>
        <authorList>
            <person name="Berthelot C."/>
            <person name="Brunet F."/>
            <person name="Chalopin D."/>
            <person name="Juanchich A."/>
            <person name="Bernard M."/>
            <person name="Noel B."/>
            <person name="Bento P."/>
            <person name="Da Silva C."/>
            <person name="Labadie K."/>
            <person name="Alberti A."/>
            <person name="Aury J.M."/>
            <person name="Louis A."/>
            <person name="Dehais P."/>
            <person name="Bardou P."/>
            <person name="Montfort J."/>
            <person name="Klopp C."/>
            <person name="Cabau C."/>
            <person name="Gaspin C."/>
            <person name="Thorgaard G.H."/>
            <person name="Boussaha M."/>
            <person name="Quillet E."/>
            <person name="Guyomard R."/>
            <person name="Galiana D."/>
            <person name="Bobe J."/>
            <person name="Volff J.N."/>
            <person name="Genet C."/>
            <person name="Wincker P."/>
            <person name="Jaillon O."/>
            <person name="Roest Crollius H."/>
            <person name="Guiguen Y."/>
        </authorList>
    </citation>
    <scope>NUCLEOTIDE SEQUENCE [LARGE SCALE GENOMIC DNA]</scope>
</reference>
<gene>
    <name evidence="2" type="ORF">GSONMT00004979001</name>
</gene>
<feature type="compositionally biased region" description="Basic and acidic residues" evidence="1">
    <location>
        <begin position="1"/>
        <end position="17"/>
    </location>
</feature>
<evidence type="ECO:0000313" key="3">
    <source>
        <dbReference type="Proteomes" id="UP000193380"/>
    </source>
</evidence>
<feature type="compositionally biased region" description="Low complexity" evidence="1">
    <location>
        <begin position="280"/>
        <end position="293"/>
    </location>
</feature>
<dbReference type="Proteomes" id="UP000193380">
    <property type="component" value="Unassembled WGS sequence"/>
</dbReference>
<dbReference type="AlphaFoldDB" id="A0A060YIJ1"/>